<evidence type="ECO:0000259" key="13">
    <source>
        <dbReference type="Pfam" id="PF04598"/>
    </source>
</evidence>
<dbReference type="Proteomes" id="UP000550707">
    <property type="component" value="Unassembled WGS sequence"/>
</dbReference>
<organism evidence="15 16">
    <name type="scientific">Molossus molossus</name>
    <name type="common">Pallas' mastiff bat</name>
    <name type="synonym">Vespertilio molossus</name>
    <dbReference type="NCBI Taxonomy" id="27622"/>
    <lineage>
        <taxon>Eukaryota</taxon>
        <taxon>Metazoa</taxon>
        <taxon>Chordata</taxon>
        <taxon>Craniata</taxon>
        <taxon>Vertebrata</taxon>
        <taxon>Euteleostomi</taxon>
        <taxon>Mammalia</taxon>
        <taxon>Eutheria</taxon>
        <taxon>Laurasiatheria</taxon>
        <taxon>Chiroptera</taxon>
        <taxon>Yangochiroptera</taxon>
        <taxon>Molossidae</taxon>
        <taxon>Molossus</taxon>
    </lineage>
</organism>
<dbReference type="AlphaFoldDB" id="A0A7J8DT63"/>
<dbReference type="InterPro" id="IPR041263">
    <property type="entry name" value="Gasdermin_PUB"/>
</dbReference>
<evidence type="ECO:0000256" key="7">
    <source>
        <dbReference type="ARBA" id="ARBA00022590"/>
    </source>
</evidence>
<keyword evidence="10" id="KW-0564">Palmitate</keyword>
<evidence type="ECO:0000256" key="3">
    <source>
        <dbReference type="ARBA" id="ARBA00009279"/>
    </source>
</evidence>
<evidence type="ECO:0000259" key="14">
    <source>
        <dbReference type="Pfam" id="PF17708"/>
    </source>
</evidence>
<protein>
    <submittedName>
        <fullName evidence="15">Gasdermin C</fullName>
    </submittedName>
</protein>
<evidence type="ECO:0000256" key="9">
    <source>
        <dbReference type="ARBA" id="ARBA00023136"/>
    </source>
</evidence>
<name>A0A7J8DT63_MOLMO</name>
<evidence type="ECO:0000256" key="6">
    <source>
        <dbReference type="ARBA" id="ARBA00022490"/>
    </source>
</evidence>
<evidence type="ECO:0000256" key="12">
    <source>
        <dbReference type="ARBA" id="ARBA00038764"/>
    </source>
</evidence>
<keyword evidence="5" id="KW-1003">Cell membrane</keyword>
<evidence type="ECO:0000256" key="10">
    <source>
        <dbReference type="ARBA" id="ARBA00023139"/>
    </source>
</evidence>
<sequence length="444" mass="49782">MPSMFEDTTMKLVKQIGDSELRPVKSLLDATKIRPFSLIRRNKPRSLFWKPSDVPLDISVMHILKPSSSVPDAAGKVPFQFRDRVAKQLQGSGSVTAGPQVSLLGSIAESQGASLECQIVTHRDTTWEDLQQRTLKDPEPCFLKQCREAGVKLYVVTETVELVKGCVLEDCSSVDLWGKFSVPWNTFVKTDGQGGARRVSQRELTVPAGSAMAYKRKQLVFLGNTCGILLFVDDDNQETFLEERVQKPLARYFKCLQEEVSEKVSAAQHSKNMKDVLFSGIRAMLGDREALQDLVNMLEWEPLGHMTGPGGTILNELREDTSSARVSSAQLILYLLDAILVLSDVQRDLLAQSMDRKILLQQQYLVRSILEPNFKCSQRIPFTLRLMLLAPLHGKNLAITYDLLNECGLKMELNRPWSTWDPEAKEPLCALYGTLSVLQQLAEP</sequence>
<reference evidence="15 16" key="1">
    <citation type="journal article" date="2020" name="Nature">
        <title>Six reference-quality genomes reveal evolution of bat adaptations.</title>
        <authorList>
            <person name="Jebb D."/>
            <person name="Huang Z."/>
            <person name="Pippel M."/>
            <person name="Hughes G.M."/>
            <person name="Lavrichenko K."/>
            <person name="Devanna P."/>
            <person name="Winkler S."/>
            <person name="Jermiin L.S."/>
            <person name="Skirmuntt E.C."/>
            <person name="Katzourakis A."/>
            <person name="Burkitt-Gray L."/>
            <person name="Ray D.A."/>
            <person name="Sullivan K.A.M."/>
            <person name="Roscito J.G."/>
            <person name="Kirilenko B.M."/>
            <person name="Davalos L.M."/>
            <person name="Corthals A.P."/>
            <person name="Power M.L."/>
            <person name="Jones G."/>
            <person name="Ransome R.D."/>
            <person name="Dechmann D.K.N."/>
            <person name="Locatelli A.G."/>
            <person name="Puechmaille S.J."/>
            <person name="Fedrigo O."/>
            <person name="Jarvis E.D."/>
            <person name="Hiller M."/>
            <person name="Vernes S.C."/>
            <person name="Myers E.W."/>
            <person name="Teeling E.C."/>
        </authorList>
    </citation>
    <scope>NUCLEOTIDE SEQUENCE [LARGE SCALE GENOMIC DNA]</scope>
    <source>
        <strain evidence="15">MMolMol1</strain>
        <tissue evidence="15">Muscle</tissue>
    </source>
</reference>
<dbReference type="PANTHER" id="PTHR16399:SF21">
    <property type="entry name" value="GASDERMIN-C"/>
    <property type="match status" value="1"/>
</dbReference>
<keyword evidence="7" id="KW-1210">Necrosis</keyword>
<evidence type="ECO:0000256" key="1">
    <source>
        <dbReference type="ARBA" id="ARBA00004514"/>
    </source>
</evidence>
<dbReference type="GO" id="GO:0005886">
    <property type="term" value="C:plasma membrane"/>
    <property type="evidence" value="ECO:0007669"/>
    <property type="project" value="UniProtKB-SubCell"/>
</dbReference>
<evidence type="ECO:0000256" key="11">
    <source>
        <dbReference type="ARBA" id="ARBA00023288"/>
    </source>
</evidence>
<dbReference type="GO" id="GO:0005546">
    <property type="term" value="F:phosphatidylinositol-4,5-bisphosphate binding"/>
    <property type="evidence" value="ECO:0007669"/>
    <property type="project" value="TreeGrafter"/>
</dbReference>
<feature type="domain" description="Gasdermin PUB" evidence="14">
    <location>
        <begin position="253"/>
        <end position="416"/>
    </location>
</feature>
<comment type="similarity">
    <text evidence="3">Belongs to the gasdermin family.</text>
</comment>
<dbReference type="Pfam" id="PF17708">
    <property type="entry name" value="Gasdermin_C"/>
    <property type="match status" value="1"/>
</dbReference>
<keyword evidence="16" id="KW-1185">Reference proteome</keyword>
<dbReference type="InterPro" id="IPR007677">
    <property type="entry name" value="Gasdermin"/>
</dbReference>
<comment type="subcellular location">
    <subcellularLocation>
        <location evidence="2">Cell membrane</location>
        <topology evidence="2">Multi-pass membrane protein</topology>
    </subcellularLocation>
    <subcellularLocation>
        <location evidence="1">Cytoplasm</location>
        <location evidence="1">Cytosol</location>
    </subcellularLocation>
</comment>
<keyword evidence="11" id="KW-0449">Lipoprotein</keyword>
<dbReference type="FunCoup" id="A0A7J8DT63">
    <property type="interactions" value="4"/>
</dbReference>
<gene>
    <name evidence="15" type="ORF">HJG59_006020</name>
</gene>
<dbReference type="GO" id="GO:0012501">
    <property type="term" value="P:programmed cell death"/>
    <property type="evidence" value="ECO:0007669"/>
    <property type="project" value="UniProtKB-KW"/>
</dbReference>
<evidence type="ECO:0000313" key="15">
    <source>
        <dbReference type="EMBL" id="KAF6426333.1"/>
    </source>
</evidence>
<evidence type="ECO:0000256" key="8">
    <source>
        <dbReference type="ARBA" id="ARBA00022692"/>
    </source>
</evidence>
<comment type="caution">
    <text evidence="15">The sequence shown here is derived from an EMBL/GenBank/DDBJ whole genome shotgun (WGS) entry which is preliminary data.</text>
</comment>
<proteinExistence type="inferred from homology"/>
<comment type="subunit">
    <text evidence="12">Homooligomer; homooligomeric ring-shaped pore complex containing 27-28 subunits when inserted in the membrane.</text>
</comment>
<keyword evidence="6" id="KW-0963">Cytoplasm</keyword>
<evidence type="ECO:0000256" key="5">
    <source>
        <dbReference type="ARBA" id="ARBA00022475"/>
    </source>
</evidence>
<dbReference type="GO" id="GO:0005829">
    <property type="term" value="C:cytosol"/>
    <property type="evidence" value="ECO:0007669"/>
    <property type="project" value="UniProtKB-SubCell"/>
</dbReference>
<dbReference type="GO" id="GO:0070269">
    <property type="term" value="P:pyroptotic inflammatory response"/>
    <property type="evidence" value="ECO:0007669"/>
    <property type="project" value="TreeGrafter"/>
</dbReference>
<keyword evidence="8" id="KW-0812">Transmembrane</keyword>
<evidence type="ECO:0000313" key="16">
    <source>
        <dbReference type="Proteomes" id="UP000550707"/>
    </source>
</evidence>
<dbReference type="Pfam" id="PF04598">
    <property type="entry name" value="Gasdermin"/>
    <property type="match status" value="1"/>
</dbReference>
<accession>A0A7J8DT63</accession>
<evidence type="ECO:0000256" key="2">
    <source>
        <dbReference type="ARBA" id="ARBA00004651"/>
    </source>
</evidence>
<dbReference type="GO" id="GO:0070273">
    <property type="term" value="F:phosphatidylinositol-4-phosphate binding"/>
    <property type="evidence" value="ECO:0007669"/>
    <property type="project" value="TreeGrafter"/>
</dbReference>
<feature type="domain" description="Gasdermin pore forming" evidence="13">
    <location>
        <begin position="4"/>
        <end position="240"/>
    </location>
</feature>
<dbReference type="GO" id="GO:0001786">
    <property type="term" value="F:phosphatidylserine binding"/>
    <property type="evidence" value="ECO:0007669"/>
    <property type="project" value="TreeGrafter"/>
</dbReference>
<dbReference type="EMBL" id="JACASF010000016">
    <property type="protein sequence ID" value="KAF6426333.1"/>
    <property type="molecule type" value="Genomic_DNA"/>
</dbReference>
<keyword evidence="9" id="KW-0472">Membrane</keyword>
<evidence type="ECO:0000256" key="4">
    <source>
        <dbReference type="ARBA" id="ARBA00022452"/>
    </source>
</evidence>
<dbReference type="PANTHER" id="PTHR16399">
    <property type="entry name" value="GASDERMIN"/>
    <property type="match status" value="1"/>
</dbReference>
<dbReference type="InParanoid" id="A0A7J8DT63"/>
<dbReference type="GO" id="GO:0042742">
    <property type="term" value="P:defense response to bacterium"/>
    <property type="evidence" value="ECO:0007669"/>
    <property type="project" value="TreeGrafter"/>
</dbReference>
<keyword evidence="4" id="KW-1134">Transmembrane beta strand</keyword>
<dbReference type="InterPro" id="IPR040460">
    <property type="entry name" value="Gasdermin_pore"/>
</dbReference>